<feature type="domain" description="Laminin EGF-like" evidence="18">
    <location>
        <begin position="1071"/>
        <end position="1128"/>
    </location>
</feature>
<feature type="disulfide bond" evidence="14">
    <location>
        <begin position="976"/>
        <end position="988"/>
    </location>
</feature>
<feature type="disulfide bond" evidence="14">
    <location>
        <begin position="595"/>
        <end position="604"/>
    </location>
</feature>
<feature type="disulfide bond" evidence="14">
    <location>
        <begin position="534"/>
        <end position="543"/>
    </location>
</feature>
<dbReference type="InterPro" id="IPR000742">
    <property type="entry name" value="EGF"/>
</dbReference>
<keyword evidence="10 14" id="KW-1015">Disulfide bond</keyword>
<dbReference type="InterPro" id="IPR050440">
    <property type="entry name" value="Laminin/Netrin_ECM"/>
</dbReference>
<dbReference type="FunFam" id="2.10.25.10:FF:000135">
    <property type="entry name" value="Laminin subunit beta 4"/>
    <property type="match status" value="2"/>
</dbReference>
<dbReference type="GO" id="GO:0007155">
    <property type="term" value="P:cell adhesion"/>
    <property type="evidence" value="ECO:0007669"/>
    <property type="project" value="UniProtKB-KW"/>
</dbReference>
<dbReference type="GeneID" id="111245919"/>
<feature type="disulfide bond" evidence="14">
    <location>
        <begin position="1153"/>
        <end position="1162"/>
    </location>
</feature>
<feature type="compositionally biased region" description="Basic and acidic residues" evidence="16">
    <location>
        <begin position="1752"/>
        <end position="1770"/>
    </location>
</feature>
<comment type="subcellular location">
    <subcellularLocation>
        <location evidence="2">Cell projection</location>
    </subcellularLocation>
    <subcellularLocation>
        <location evidence="1">Secreted</location>
        <location evidence="1">Extracellular space</location>
        <location evidence="1">Extracellular matrix</location>
        <location evidence="1">Basement membrane</location>
    </subcellularLocation>
</comment>
<dbReference type="FunFam" id="2.10.25.10:FF:000224">
    <property type="entry name" value="Usherin"/>
    <property type="match status" value="1"/>
</dbReference>
<accession>A0A7M7JEM1</accession>
<feature type="domain" description="Laminin EGF-like" evidence="18">
    <location>
        <begin position="1280"/>
        <end position="1327"/>
    </location>
</feature>
<dbReference type="GO" id="GO:0048468">
    <property type="term" value="P:cell development"/>
    <property type="evidence" value="ECO:0007669"/>
    <property type="project" value="UniProtKB-ARBA"/>
</dbReference>
<dbReference type="FunFam" id="2.10.25.10:FF:000130">
    <property type="entry name" value="Laminin subunit beta 1"/>
    <property type="match status" value="1"/>
</dbReference>
<evidence type="ECO:0000256" key="10">
    <source>
        <dbReference type="ARBA" id="ARBA00023157"/>
    </source>
</evidence>
<dbReference type="PROSITE" id="PS51117">
    <property type="entry name" value="LAMININ_NTER"/>
    <property type="match status" value="1"/>
</dbReference>
<dbReference type="GO" id="GO:0005604">
    <property type="term" value="C:basement membrane"/>
    <property type="evidence" value="ECO:0007669"/>
    <property type="project" value="UniProtKB-SubCell"/>
</dbReference>
<feature type="domain" description="Laminin N-terminal" evidence="20">
    <location>
        <begin position="202"/>
        <end position="441"/>
    </location>
</feature>
<feature type="coiled-coil region" evidence="15">
    <location>
        <begin position="1392"/>
        <end position="1461"/>
    </location>
</feature>
<feature type="disulfide bond" evidence="14">
    <location>
        <begin position="1253"/>
        <end position="1262"/>
    </location>
</feature>
<feature type="disulfide bond" evidence="14">
    <location>
        <begin position="1042"/>
        <end position="1051"/>
    </location>
</feature>
<evidence type="ECO:0000259" key="20">
    <source>
        <dbReference type="PROSITE" id="PS51117"/>
    </source>
</evidence>
<dbReference type="PANTHER" id="PTHR10574:SF375">
    <property type="entry name" value="LAMININ SUBUNIT BETA-1"/>
    <property type="match status" value="1"/>
</dbReference>
<dbReference type="PROSITE" id="PS50027">
    <property type="entry name" value="EGF_LAM_2"/>
    <property type="match status" value="11"/>
</dbReference>
<dbReference type="InterPro" id="IPR002049">
    <property type="entry name" value="LE_dom"/>
</dbReference>
<keyword evidence="3" id="KW-0964">Secreted</keyword>
<dbReference type="FunFam" id="2.10.25.10:FF:000011">
    <property type="entry name" value="Cadherin EGF LAG seven-pass G-type receptor"/>
    <property type="match status" value="1"/>
</dbReference>
<evidence type="ECO:0000256" key="14">
    <source>
        <dbReference type="PROSITE-ProRule" id="PRU00460"/>
    </source>
</evidence>
<feature type="disulfide bond" evidence="14">
    <location>
        <begin position="929"/>
        <end position="946"/>
    </location>
</feature>
<evidence type="ECO:0000256" key="5">
    <source>
        <dbReference type="ARBA" id="ARBA00022729"/>
    </source>
</evidence>
<feature type="domain" description="Laminin EGF-like" evidence="18">
    <location>
        <begin position="625"/>
        <end position="676"/>
    </location>
</feature>
<dbReference type="CTD" id="34068"/>
<keyword evidence="5 17" id="KW-0732">Signal</keyword>
<dbReference type="InterPro" id="IPR008211">
    <property type="entry name" value="Laminin_N"/>
</dbReference>
<dbReference type="FunCoup" id="A0A7M7JEM1">
    <property type="interactions" value="62"/>
</dbReference>
<dbReference type="Pfam" id="PF21199">
    <property type="entry name" value="LAMININ_IV_B"/>
    <property type="match status" value="1"/>
</dbReference>
<feature type="disulfide bond" evidence="14">
    <location>
        <begin position="660"/>
        <end position="674"/>
    </location>
</feature>
<feature type="disulfide bond" evidence="14">
    <location>
        <begin position="948"/>
        <end position="957"/>
    </location>
</feature>
<evidence type="ECO:0000256" key="3">
    <source>
        <dbReference type="ARBA" id="ARBA00022525"/>
    </source>
</evidence>
<dbReference type="KEGG" id="vde:111245919"/>
<evidence type="ECO:0000256" key="1">
    <source>
        <dbReference type="ARBA" id="ARBA00004302"/>
    </source>
</evidence>
<keyword evidence="4" id="KW-0272">Extracellular matrix</keyword>
<dbReference type="Proteomes" id="UP000594260">
    <property type="component" value="Unplaced"/>
</dbReference>
<evidence type="ECO:0000256" key="6">
    <source>
        <dbReference type="ARBA" id="ARBA00022737"/>
    </source>
</evidence>
<dbReference type="GO" id="GO:0009888">
    <property type="term" value="P:tissue development"/>
    <property type="evidence" value="ECO:0007669"/>
    <property type="project" value="TreeGrafter"/>
</dbReference>
<dbReference type="RefSeq" id="XP_022650657.1">
    <property type="nucleotide sequence ID" value="XM_022794922.1"/>
</dbReference>
<sequence>MARPLFEIWPLVVAFSLIIAPSATGQSQSTHTPPEKARWQLETGVSSAHWRPNSRDYASQLQQDDPYWSSTWDQQRVQVPSRLAYDYSLPTKSQEVTQNIEHIPGGYRHRTATTTYETSSNNRTLPGVSHRDGQYIYRYRGPIREYVDYTSSYTTSRRGGSGTSRSGSSYATSYASNDAWLAFINAAADGRNYVVSHDLCISTGSCYPSTGDLVIGREKRLSATSTCGQKTRQFYCDHGANSAFRHEAPRACMHTCDSDPKSPNYFGIENIVKLQPDLRKRWQSEPGVMAVSIQLDFEAEFHFTHLIMIFHTFRPKAMVIEKSNDMGKTFRPIAYFAHNCAETYPHIPLAPKKKLLDVVCEEKYSQLLPKHGGSVLYSNLNPRDEATKKENFKEIEKLVSVTNLRFKFQQLHTLGDMNIGDNEAYKQKYYYAVRSLIVRGSCSCYGHAESCIPFGDEPHVPKMIYGKCACMHNTEGENCNRCKPLYNDLKWEAASRDFPECKKCECNQHSDSCEFDENLFIANGKRSGGRCLNCLHNTAGPNCELCEDFYYRNPKKPLTDPDICQPCNCNKAGSLEEGRCEQYDENGFTAGKCRCRDNVHERNCGRCKAGFWNLTQSNPLGCQACECDPRGIYPGSQGCNEKTGECSCKENVTGQLCDACAPGHYGLEEGQMGCKPCDCDRGGSINPDQCDLENGQCECKPGIKGRKCDQIEDGFFVPLPDYLIHEAEVPDEQRNTKIIARAHYAPSNLRDFSGLGFMDLGPNGMIELRYPEIPWTGEYNIFVRGDPKSHDQELEVTVIRENPLRHGSPCKKTGTQEEPRDIIRLKTASQDPSPVMQVCLEKDSPVRVRLEVPSGFSPHSGSQLLIDSVVLMPDYRKLDVYPKNTRSDLMDYCIHHVELYGTHSLYEECKKIFYPAGMAVWNQAFKCECNAAGSTSNVCNSLGGQCTCKVNVVGRQCEMCDTVSWGLEDNEECIPCECDHKGSLNQFCDPRSGKCNCRENVFGDHCDQCARGYWGDPFSCLKCECNDRAETCNPKTGECIDCRENTSGAHCERCAEGYYGDPLRGIACRPCLCPETPEFGPNHAVSCHLSSTNEMYCQCKPGYKGEKCDECENNFYGDPTRPGDGCRPCECNGNIDLSLEGNCDPVTGDCLRCLYNSEGIHCERCKEGHWKNGTRCDECSCNPSGTQVGAPICDQKTGKCNCLPNVEGIGCDRCKPAHWNFNSGKGCEPCACNTHGTIDGSEECNVSDGQCHCIAERGGRRCDLCSTGYHGVPDSKCYKCECDRYEGAMTAVCDAATGHCVCKQGMTGPRCDQCARGFKGRSPKCEPCDNCFASWDVIIGELDAHTRNLIDTAKLIKQTGTSGDTREFKEIEDYLANTREILARANITGLNLSQRQTLLDELKALLDQVEGKLAQAENMYSFFIEDSLTLSKRVAQLDGDIETLRAKVKKLEEDMTTLQEQNVMGAFNLIKKNVQEAKEYQTKGHEVRKIIEDSSSKRDAASRLLTRGRGQFHDIHQRNEQMLTDLNRDIGHLENEIPRINRYLCASDTSVEGCKDKCGGVGCDHCGDQFGCTEAAVQKAKHALQMARDVQEIVREKQARATHMRDDIETARSQANQAHTKAMEAYTAVTVARDDATNAVTELKNLLQEIEDLLKKAVATPSEILQMAKDCLERKVQLTPQQIQDLSAQIQDTIRSLSDIDRILKETENDKLRTAALKNKADKVESDAQRILSSAEAVYSYLEDARQAQNEARGDLDTTKRETSDVKDEIRELDDRGNRVKTRANDLLRVATRLSDRLKSLQRNKTDVNYKVGNLNSEFEAAQKQADQAHGLSQQLSDRYQEAVHEIERKTLSDNSNKGLADNLRHRAQRLNADIQSRLSELQNLEDTFIDNEKKVKGYDDLIDALMREMDEHQSYIDGRARYYQKCTK</sequence>
<dbReference type="EnsemblMetazoa" id="XM_022794921">
    <property type="protein sequence ID" value="XP_022650656"/>
    <property type="gene ID" value="LOC111245919"/>
</dbReference>
<feature type="disulfide bond" evidence="14">
    <location>
        <begin position="1302"/>
        <end position="1311"/>
    </location>
</feature>
<feature type="domain" description="Laminin EGF-like" evidence="18">
    <location>
        <begin position="1230"/>
        <end position="1279"/>
    </location>
</feature>
<feature type="domain" description="Laminin EGF-like" evidence="18">
    <location>
        <begin position="567"/>
        <end position="624"/>
    </location>
</feature>
<feature type="region of interest" description="Disordered" evidence="16">
    <location>
        <begin position="1749"/>
        <end position="1770"/>
    </location>
</feature>
<organism evidence="21 22">
    <name type="scientific">Varroa destructor</name>
    <name type="common">Honeybee mite</name>
    <dbReference type="NCBI Taxonomy" id="109461"/>
    <lineage>
        <taxon>Eukaryota</taxon>
        <taxon>Metazoa</taxon>
        <taxon>Ecdysozoa</taxon>
        <taxon>Arthropoda</taxon>
        <taxon>Chelicerata</taxon>
        <taxon>Arachnida</taxon>
        <taxon>Acari</taxon>
        <taxon>Parasitiformes</taxon>
        <taxon>Mesostigmata</taxon>
        <taxon>Gamasina</taxon>
        <taxon>Dermanyssoidea</taxon>
        <taxon>Varroidae</taxon>
        <taxon>Varroa</taxon>
    </lineage>
</organism>
<keyword evidence="7" id="KW-0084">Basement membrane</keyword>
<dbReference type="Pfam" id="PF24973">
    <property type="entry name" value="EGF_LMN_ATRN"/>
    <property type="match status" value="2"/>
</dbReference>
<feature type="signal peptide" evidence="17">
    <location>
        <begin position="1"/>
        <end position="25"/>
    </location>
</feature>
<evidence type="ECO:0000313" key="22">
    <source>
        <dbReference type="Proteomes" id="UP000594260"/>
    </source>
</evidence>
<evidence type="ECO:0000256" key="12">
    <source>
        <dbReference type="ARBA" id="ARBA00023273"/>
    </source>
</evidence>
<evidence type="ECO:0000259" key="19">
    <source>
        <dbReference type="PROSITE" id="PS51116"/>
    </source>
</evidence>
<feature type="domain" description="Laminin EGF-like" evidence="18">
    <location>
        <begin position="927"/>
        <end position="975"/>
    </location>
</feature>
<dbReference type="PROSITE" id="PS51116">
    <property type="entry name" value="LAMININ_IVB"/>
    <property type="match status" value="1"/>
</dbReference>
<dbReference type="CDD" id="cd00055">
    <property type="entry name" value="EGF_Lam"/>
    <property type="match status" value="13"/>
</dbReference>
<dbReference type="InParanoid" id="A0A7M7JEM1"/>
<evidence type="ECO:0000256" key="13">
    <source>
        <dbReference type="ARBA" id="ARBA00023292"/>
    </source>
</evidence>
<feature type="domain" description="Laminin EGF-like" evidence="18">
    <location>
        <begin position="504"/>
        <end position="566"/>
    </location>
</feature>
<dbReference type="EnsemblMetazoa" id="XM_022794922">
    <property type="protein sequence ID" value="XP_022650657"/>
    <property type="gene ID" value="LOC111245919"/>
</dbReference>
<feature type="disulfide bond" evidence="14">
    <location>
        <begin position="927"/>
        <end position="939"/>
    </location>
</feature>
<feature type="domain" description="Laminin EGF-like" evidence="18">
    <location>
        <begin position="976"/>
        <end position="1022"/>
    </location>
</feature>
<dbReference type="Gene3D" id="2.10.25.10">
    <property type="entry name" value="Laminin"/>
    <property type="match status" value="11"/>
</dbReference>
<evidence type="ECO:0000256" key="9">
    <source>
        <dbReference type="ARBA" id="ARBA00023054"/>
    </source>
</evidence>
<keyword evidence="6" id="KW-0677">Repeat</keyword>
<evidence type="ECO:0000313" key="21">
    <source>
        <dbReference type="EnsemblMetazoa" id="XP_022650656"/>
    </source>
</evidence>
<dbReference type="FunFam" id="2.10.25.10:FF:000188">
    <property type="entry name" value="Laminin subunit gamma 2"/>
    <property type="match status" value="1"/>
</dbReference>
<evidence type="ECO:0000256" key="2">
    <source>
        <dbReference type="ARBA" id="ARBA00004316"/>
    </source>
</evidence>
<feature type="disulfide bond" evidence="14">
    <location>
        <begin position="1054"/>
        <end position="1068"/>
    </location>
</feature>
<dbReference type="GO" id="GO:0009887">
    <property type="term" value="P:animal organ morphogenesis"/>
    <property type="evidence" value="ECO:0007669"/>
    <property type="project" value="TreeGrafter"/>
</dbReference>
<keyword evidence="11" id="KW-0325">Glycoprotein</keyword>
<feature type="chain" id="PRO_5036401530" evidence="17">
    <location>
        <begin position="26"/>
        <end position="1929"/>
    </location>
</feature>
<dbReference type="SMART" id="SM00181">
    <property type="entry name" value="EGF"/>
    <property type="match status" value="6"/>
</dbReference>
<evidence type="ECO:0000256" key="17">
    <source>
        <dbReference type="SAM" id="SignalP"/>
    </source>
</evidence>
<dbReference type="Gene3D" id="2.170.300.10">
    <property type="entry name" value="Tie2 ligand-binding domain superfamily"/>
    <property type="match status" value="1"/>
</dbReference>
<evidence type="ECO:0000256" key="15">
    <source>
        <dbReference type="SAM" id="Coils"/>
    </source>
</evidence>
<evidence type="ECO:0000256" key="4">
    <source>
        <dbReference type="ARBA" id="ARBA00022530"/>
    </source>
</evidence>
<dbReference type="Gene3D" id="2.60.120.260">
    <property type="entry name" value="Galactose-binding domain-like"/>
    <property type="match status" value="1"/>
</dbReference>
<dbReference type="Pfam" id="PF00055">
    <property type="entry name" value="Laminin_N"/>
    <property type="match status" value="1"/>
</dbReference>
<dbReference type="FunFam" id="2.10.25.10:FF:000065">
    <property type="entry name" value="Laminin subunit beta 1"/>
    <property type="match status" value="1"/>
</dbReference>
<keyword evidence="12" id="KW-0966">Cell projection</keyword>
<feature type="disulfide bond" evidence="14">
    <location>
        <begin position="1099"/>
        <end position="1108"/>
    </location>
</feature>
<feature type="domain" description="Laminin IV type B" evidence="19">
    <location>
        <begin position="717"/>
        <end position="921"/>
    </location>
</feature>
<protein>
    <submittedName>
        <fullName evidence="21">Uncharacterized protein</fullName>
    </submittedName>
</protein>
<feature type="disulfide bond" evidence="14">
    <location>
        <begin position="978"/>
        <end position="995"/>
    </location>
</feature>
<reference evidence="21" key="1">
    <citation type="submission" date="2021-01" db="UniProtKB">
        <authorList>
            <consortium name="EnsemblMetazoa"/>
        </authorList>
    </citation>
    <scope>IDENTIFICATION</scope>
</reference>
<comment type="caution">
    <text evidence="14">Lacks conserved residue(s) required for the propagation of feature annotation.</text>
</comment>
<dbReference type="GO" id="GO:0042995">
    <property type="term" value="C:cell projection"/>
    <property type="evidence" value="ECO:0007669"/>
    <property type="project" value="UniProtKB-SubCell"/>
</dbReference>
<dbReference type="InterPro" id="IPR056863">
    <property type="entry name" value="LMN_ATRN_NET-like_EGF"/>
</dbReference>
<dbReference type="SMART" id="SM00136">
    <property type="entry name" value="LamNT"/>
    <property type="match status" value="1"/>
</dbReference>
<dbReference type="PROSITE" id="PS01248">
    <property type="entry name" value="EGF_LAM_1"/>
    <property type="match status" value="5"/>
</dbReference>
<feature type="domain" description="Laminin EGF-like" evidence="18">
    <location>
        <begin position="1023"/>
        <end position="1070"/>
    </location>
</feature>
<dbReference type="RefSeq" id="XP_022650656.1">
    <property type="nucleotide sequence ID" value="XM_022794921.1"/>
</dbReference>
<dbReference type="Pfam" id="PF00053">
    <property type="entry name" value="EGF_laminin"/>
    <property type="match status" value="11"/>
</dbReference>
<dbReference type="PANTHER" id="PTHR10574">
    <property type="entry name" value="NETRIN/LAMININ-RELATED"/>
    <property type="match status" value="1"/>
</dbReference>
<dbReference type="SMART" id="SM00180">
    <property type="entry name" value="EGF_Lam"/>
    <property type="match status" value="13"/>
</dbReference>
<feature type="domain" description="Laminin EGF-like" evidence="18">
    <location>
        <begin position="1129"/>
        <end position="1178"/>
    </location>
</feature>
<name>A0A7M7JEM1_VARDE</name>
<feature type="disulfide bond" evidence="14">
    <location>
        <begin position="1202"/>
        <end position="1211"/>
    </location>
</feature>
<keyword evidence="13 14" id="KW-0424">Laminin EGF-like domain</keyword>
<feature type="coiled-coil region" evidence="15">
    <location>
        <begin position="1633"/>
        <end position="1660"/>
    </location>
</feature>
<evidence type="ECO:0000256" key="11">
    <source>
        <dbReference type="ARBA" id="ARBA00023180"/>
    </source>
</evidence>
<feature type="domain" description="Laminin EGF-like" evidence="18">
    <location>
        <begin position="1179"/>
        <end position="1229"/>
    </location>
</feature>
<dbReference type="PRINTS" id="PR00011">
    <property type="entry name" value="EGFLAMININ"/>
</dbReference>
<proteinExistence type="predicted"/>
<evidence type="ECO:0000256" key="7">
    <source>
        <dbReference type="ARBA" id="ARBA00022869"/>
    </source>
</evidence>
<dbReference type="OMA" id="DYQCDRE"/>
<dbReference type="Gene3D" id="1.10.287.1490">
    <property type="match status" value="1"/>
</dbReference>
<feature type="disulfide bond" evidence="14">
    <location>
        <begin position="648"/>
        <end position="657"/>
    </location>
</feature>
<keyword evidence="9 15" id="KW-0175">Coiled coil</keyword>
<dbReference type="FunFam" id="2.10.25.10:FF:000090">
    <property type="entry name" value="laminin subunit alpha"/>
    <property type="match status" value="2"/>
</dbReference>
<feature type="disulfide bond" evidence="14">
    <location>
        <begin position="997"/>
        <end position="1006"/>
    </location>
</feature>
<keyword evidence="8" id="KW-0130">Cell adhesion</keyword>
<evidence type="ECO:0000256" key="8">
    <source>
        <dbReference type="ARBA" id="ARBA00022889"/>
    </source>
</evidence>
<keyword evidence="22" id="KW-1185">Reference proteome</keyword>
<dbReference type="OrthoDB" id="5985440at2759"/>
<dbReference type="SUPFAM" id="SSF57196">
    <property type="entry name" value="EGF/Laminin"/>
    <property type="match status" value="12"/>
</dbReference>
<evidence type="ECO:0000259" key="18">
    <source>
        <dbReference type="PROSITE" id="PS50027"/>
    </source>
</evidence>
<dbReference type="InterPro" id="IPR013015">
    <property type="entry name" value="Laminin_IV_B"/>
</dbReference>
<evidence type="ECO:0000256" key="16">
    <source>
        <dbReference type="SAM" id="MobiDB-lite"/>
    </source>
</evidence>